<keyword evidence="2" id="KW-1185">Reference proteome</keyword>
<reference evidence="1 2" key="1">
    <citation type="submission" date="2019-07" db="EMBL/GenBank/DDBJ databases">
        <title>Finished genome of Venturia effusa.</title>
        <authorList>
            <person name="Young C.A."/>
            <person name="Cox M.P."/>
            <person name="Ganley A.R.D."/>
            <person name="David W.J."/>
        </authorList>
    </citation>
    <scope>NUCLEOTIDE SEQUENCE [LARGE SCALE GENOMIC DNA]</scope>
    <source>
        <strain evidence="2">albino</strain>
    </source>
</reference>
<dbReference type="Proteomes" id="UP000316270">
    <property type="component" value="Chromosome 9"/>
</dbReference>
<dbReference type="EMBL" id="CP042193">
    <property type="protein sequence ID" value="QDS73332.1"/>
    <property type="molecule type" value="Genomic_DNA"/>
</dbReference>
<dbReference type="Pfam" id="PF07712">
    <property type="entry name" value="SURNod19"/>
    <property type="match status" value="1"/>
</dbReference>
<evidence type="ECO:0000313" key="2">
    <source>
        <dbReference type="Proteomes" id="UP000316270"/>
    </source>
</evidence>
<evidence type="ECO:0000313" key="1">
    <source>
        <dbReference type="EMBL" id="QDS73332.1"/>
    </source>
</evidence>
<sequence>MLNLEGLPRNAWILRTNTTLQYENGMFAAVSNDVYNHHVQLFDIGKSADQTIQCGKTQASEIKNGFKIPGAYIGGNAADGAPSLFNTPDGMFNSGYLLGTNSKVIVSAELVNYAKESKDVYLVTEIDYLPGETPDMMDTAVGIMTINQCDANMIPMLKPPEGKKVWDMKSKDLTITQDGFLLSRRGHMHDGGTGMILKVNDQVVCDSKAEYGADGSFKGADGAEVKALSGMKECTEPIAVKKGDNLKVEAYFDLEQHPARKHAHGGGEAEGMALMGYVFAFKKP</sequence>
<gene>
    <name evidence="1" type="ORF">FKW77_006551</name>
</gene>
<proteinExistence type="predicted"/>
<name>A0A517LCJ6_9PEZI</name>
<dbReference type="InterPro" id="IPR011692">
    <property type="entry name" value="Stress_up-reg_Nod19"/>
</dbReference>
<protein>
    <submittedName>
        <fullName evidence="1">Uncharacterized protein</fullName>
    </submittedName>
</protein>
<dbReference type="OrthoDB" id="3892787at2759"/>
<organism evidence="1 2">
    <name type="scientific">Venturia effusa</name>
    <dbReference type="NCBI Taxonomy" id="50376"/>
    <lineage>
        <taxon>Eukaryota</taxon>
        <taxon>Fungi</taxon>
        <taxon>Dikarya</taxon>
        <taxon>Ascomycota</taxon>
        <taxon>Pezizomycotina</taxon>
        <taxon>Dothideomycetes</taxon>
        <taxon>Pleosporomycetidae</taxon>
        <taxon>Venturiales</taxon>
        <taxon>Venturiaceae</taxon>
        <taxon>Venturia</taxon>
    </lineage>
</organism>
<dbReference type="AlphaFoldDB" id="A0A517LCJ6"/>
<accession>A0A517LCJ6</accession>